<dbReference type="GO" id="GO:0005634">
    <property type="term" value="C:nucleus"/>
    <property type="evidence" value="ECO:0007669"/>
    <property type="project" value="UniProtKB-SubCell"/>
</dbReference>
<keyword evidence="10" id="KW-0472">Membrane</keyword>
<feature type="domain" description="Homeobox" evidence="11">
    <location>
        <begin position="420"/>
        <end position="483"/>
    </location>
</feature>
<evidence type="ECO:0000256" key="2">
    <source>
        <dbReference type="ARBA" id="ARBA00006454"/>
    </source>
</evidence>
<feature type="transmembrane region" description="Helical" evidence="10">
    <location>
        <begin position="31"/>
        <end position="49"/>
    </location>
</feature>
<accession>A0A3P6E9K0</accession>
<keyword evidence="10" id="KW-1133">Transmembrane helix</keyword>
<feature type="compositionally biased region" description="Low complexity" evidence="9">
    <location>
        <begin position="496"/>
        <end position="505"/>
    </location>
</feature>
<evidence type="ECO:0000256" key="4">
    <source>
        <dbReference type="ARBA" id="ARBA00023125"/>
    </source>
</evidence>
<feature type="region of interest" description="Disordered" evidence="9">
    <location>
        <begin position="276"/>
        <end position="311"/>
    </location>
</feature>
<dbReference type="SUPFAM" id="SSF46689">
    <property type="entry name" value="Homeodomain-like"/>
    <property type="match status" value="1"/>
</dbReference>
<evidence type="ECO:0000256" key="1">
    <source>
        <dbReference type="ARBA" id="ARBA00004123"/>
    </source>
</evidence>
<dbReference type="InterPro" id="IPR009057">
    <property type="entry name" value="Homeodomain-like_sf"/>
</dbReference>
<keyword evidence="4 8" id="KW-0238">DNA-binding</keyword>
<keyword evidence="10" id="KW-0812">Transmembrane</keyword>
<keyword evidence="7 8" id="KW-0539">Nucleus</keyword>
<evidence type="ECO:0000256" key="7">
    <source>
        <dbReference type="ARBA" id="ARBA00023242"/>
    </source>
</evidence>
<dbReference type="AlphaFoldDB" id="A0A3P6E9K0"/>
<dbReference type="SMART" id="SM00574">
    <property type="entry name" value="POX"/>
    <property type="match status" value="1"/>
</dbReference>
<evidence type="ECO:0000256" key="6">
    <source>
        <dbReference type="ARBA" id="ARBA00023163"/>
    </source>
</evidence>
<reference evidence="12" key="1">
    <citation type="submission" date="2018-11" db="EMBL/GenBank/DDBJ databases">
        <authorList>
            <consortium name="Genoscope - CEA"/>
            <person name="William W."/>
        </authorList>
    </citation>
    <scope>NUCLEOTIDE SEQUENCE</scope>
</reference>
<evidence type="ECO:0000256" key="5">
    <source>
        <dbReference type="ARBA" id="ARBA00023155"/>
    </source>
</evidence>
<keyword evidence="6" id="KW-0804">Transcription</keyword>
<protein>
    <recommendedName>
        <fullName evidence="11">Homeobox domain-containing protein</fullName>
    </recommendedName>
</protein>
<organism evidence="12">
    <name type="scientific">Brassica oleracea</name>
    <name type="common">Wild cabbage</name>
    <dbReference type="NCBI Taxonomy" id="3712"/>
    <lineage>
        <taxon>Eukaryota</taxon>
        <taxon>Viridiplantae</taxon>
        <taxon>Streptophyta</taxon>
        <taxon>Embryophyta</taxon>
        <taxon>Tracheophyta</taxon>
        <taxon>Spermatophyta</taxon>
        <taxon>Magnoliopsida</taxon>
        <taxon>eudicotyledons</taxon>
        <taxon>Gunneridae</taxon>
        <taxon>Pentapetalae</taxon>
        <taxon>rosids</taxon>
        <taxon>malvids</taxon>
        <taxon>Brassicales</taxon>
        <taxon>Brassicaceae</taxon>
        <taxon>Brassiceae</taxon>
        <taxon>Brassica</taxon>
    </lineage>
</organism>
<dbReference type="SMART" id="SM00389">
    <property type="entry name" value="HOX"/>
    <property type="match status" value="1"/>
</dbReference>
<feature type="compositionally biased region" description="Polar residues" evidence="9">
    <location>
        <begin position="289"/>
        <end position="306"/>
    </location>
</feature>
<evidence type="ECO:0000313" key="12">
    <source>
        <dbReference type="EMBL" id="VDD40937.1"/>
    </source>
</evidence>
<feature type="DNA-binding region" description="Homeobox" evidence="8">
    <location>
        <begin position="422"/>
        <end position="484"/>
    </location>
</feature>
<name>A0A3P6E9K0_BRAOL</name>
<dbReference type="CDD" id="cd00086">
    <property type="entry name" value="homeodomain"/>
    <property type="match status" value="1"/>
</dbReference>
<dbReference type="Pfam" id="PF07526">
    <property type="entry name" value="POX"/>
    <property type="match status" value="1"/>
</dbReference>
<evidence type="ECO:0000256" key="9">
    <source>
        <dbReference type="SAM" id="MobiDB-lite"/>
    </source>
</evidence>
<dbReference type="Gene3D" id="1.10.10.60">
    <property type="entry name" value="Homeodomain-like"/>
    <property type="match status" value="1"/>
</dbReference>
<keyword evidence="3" id="KW-0805">Transcription regulation</keyword>
<evidence type="ECO:0000256" key="8">
    <source>
        <dbReference type="PROSITE-ProRule" id="PRU00108"/>
    </source>
</evidence>
<dbReference type="PROSITE" id="PS50071">
    <property type="entry name" value="HOMEOBOX_2"/>
    <property type="match status" value="1"/>
</dbReference>
<dbReference type="EMBL" id="LR031876">
    <property type="protein sequence ID" value="VDD40937.1"/>
    <property type="molecule type" value="Genomic_DNA"/>
</dbReference>
<proteinExistence type="inferred from homology"/>
<dbReference type="GO" id="GO:0006355">
    <property type="term" value="P:regulation of DNA-templated transcription"/>
    <property type="evidence" value="ECO:0007669"/>
    <property type="project" value="InterPro"/>
</dbReference>
<dbReference type="GO" id="GO:0003677">
    <property type="term" value="F:DNA binding"/>
    <property type="evidence" value="ECO:0007669"/>
    <property type="project" value="UniProtKB-UniRule"/>
</dbReference>
<keyword evidence="5 8" id="KW-0371">Homeobox</keyword>
<dbReference type="PANTHER" id="PTHR11850">
    <property type="entry name" value="HOMEOBOX PROTEIN TRANSCRIPTION FACTORS"/>
    <property type="match status" value="1"/>
</dbReference>
<gene>
    <name evidence="12" type="ORF">BOLC7T46497H</name>
</gene>
<dbReference type="Pfam" id="PF05920">
    <property type="entry name" value="Homeobox_KN"/>
    <property type="match status" value="1"/>
</dbReference>
<sequence length="693" mass="79084">MWFDLIPPANILIQDFFFSSFVYSFIDENKGFSFFFFFLVSFNTVYYKISVLLQKKRKSFTFCNLLDHHFHFFNFNIRFSFVFFNKAAVYIQDKGLWNSTDPRSTLHCYISMENYQEARFLPGNAMMNTTVSYSEEAAGRERTEASNVSASHETQVYSRFGGVSQMQDIQDFGSWRDQASDRSGFQLMNAMAGPTRVHQTGQGLSLSLGSQILPGIHQGMSPRPEHCRGNEYATQSFPVGNPNMDVVRTIPNSKYLKAAQELLDEAVNVKKSLNQFQPEGDKNKENPQEPDQNPQDSNMNPPAEISQSERQELHNKLTKLLSMLDEVDRRYKQYYQQMQIVVSSFDVIAGYGAAKPYTALALQTISRHFRSLRDAISGQIVVTRKCLGEQDGSDGKGVGTISRLKYVDQHLRQQRGFMQPQAWRPQRGLPENSVLILRAWLFEHFLHPYPKDSDKIMLARQTGLSRGQVSNWFINARVRLWKPMVEEIYKDEFTENDSNSSSESTPKMSEVRPVVADDEDRAQELPQDHGHEYGVETCGMVQGGHQMDGGRFITIEPTYHVAEISRFGGGGVSLTLGLQNSQGHDNVVAMSSEAYNSFPGVDIYGNDIPGAEMEYVNPGSRQNRINSSQMVHDFSQFSSGRFGQRKKNRNNCIKKTFFCVRKCTTIRIMIHQCLIFHSLQYCMITKPYIVVIK</sequence>
<dbReference type="InterPro" id="IPR050224">
    <property type="entry name" value="TALE_homeobox"/>
</dbReference>
<dbReference type="InterPro" id="IPR008422">
    <property type="entry name" value="KN_HD"/>
</dbReference>
<evidence type="ECO:0000256" key="10">
    <source>
        <dbReference type="SAM" id="Phobius"/>
    </source>
</evidence>
<dbReference type="InterPro" id="IPR001356">
    <property type="entry name" value="HD"/>
</dbReference>
<evidence type="ECO:0000256" key="3">
    <source>
        <dbReference type="ARBA" id="ARBA00023015"/>
    </source>
</evidence>
<feature type="region of interest" description="Disordered" evidence="9">
    <location>
        <begin position="493"/>
        <end position="515"/>
    </location>
</feature>
<comment type="similarity">
    <text evidence="2">Belongs to the TALE/BELL homeobox family.</text>
</comment>
<comment type="subcellular location">
    <subcellularLocation>
        <location evidence="1 8">Nucleus</location>
    </subcellularLocation>
</comment>
<dbReference type="InterPro" id="IPR006563">
    <property type="entry name" value="POX_dom"/>
</dbReference>
<evidence type="ECO:0000259" key="11">
    <source>
        <dbReference type="PROSITE" id="PS50071"/>
    </source>
</evidence>